<dbReference type="SUPFAM" id="SSF160246">
    <property type="entry name" value="EspE N-terminal domain-like"/>
    <property type="match status" value="1"/>
</dbReference>
<dbReference type="KEGG" id="gpi:GPICK_07455"/>
<dbReference type="RefSeq" id="WP_039741803.1">
    <property type="nucleotide sequence ID" value="NZ_CP009788.1"/>
</dbReference>
<evidence type="ECO:0000313" key="4">
    <source>
        <dbReference type="Proteomes" id="UP000057609"/>
    </source>
</evidence>
<dbReference type="GO" id="GO:0006935">
    <property type="term" value="P:chemotaxis"/>
    <property type="evidence" value="ECO:0007669"/>
    <property type="project" value="UniProtKB-KW"/>
</dbReference>
<dbReference type="Gene3D" id="3.40.1550.10">
    <property type="entry name" value="CheC-like"/>
    <property type="match status" value="1"/>
</dbReference>
<dbReference type="Pfam" id="PF13690">
    <property type="entry name" value="CheX"/>
    <property type="match status" value="1"/>
</dbReference>
<keyword evidence="4" id="KW-1185">Reference proteome</keyword>
<feature type="domain" description="Chemotaxis phosphatase CheX-like" evidence="2">
    <location>
        <begin position="174"/>
        <end position="271"/>
    </location>
</feature>
<sequence>MAVKFFGQFLVEKEVVSREILLQAIELQESVNLSFGATAQTMGLLAEADIDKVHDAQRTEDLRFGDMAVKLGLLTGDQMMQVLGRQKNTHLYIGEALVKVGGITTEQLPALLDEFKADQAQYATDKVAIPAGVADAPFWEMLADLSYKMLTRVALLNFRPEPIFLAQAVPARDVYAAMDFFGDVSGRYIMGVSADTQKKIAKEILKEATVDGEPKEVLDDTIMEFVNVVLGNVAAKAAQMGKAIEIAPPELLDGAAGIAPPAGQTALCFPVCLAEGGRVELAIFINQ</sequence>
<organism evidence="3 4">
    <name type="scientific">Geobacter pickeringii</name>
    <dbReference type="NCBI Taxonomy" id="345632"/>
    <lineage>
        <taxon>Bacteria</taxon>
        <taxon>Pseudomonadati</taxon>
        <taxon>Thermodesulfobacteriota</taxon>
        <taxon>Desulfuromonadia</taxon>
        <taxon>Geobacterales</taxon>
        <taxon>Geobacteraceae</taxon>
        <taxon>Geobacter</taxon>
    </lineage>
</organism>
<dbReference type="OrthoDB" id="5614404at2"/>
<reference evidence="3 4" key="1">
    <citation type="journal article" date="2015" name="Genome Announc.">
        <title>Complete Genome of Geobacter pickeringii G13T, a Metal-Reducing Isolate from Sedimentary Kaolin Deposits.</title>
        <authorList>
            <person name="Badalamenti J.P."/>
            <person name="Bond D.R."/>
        </authorList>
    </citation>
    <scope>NUCLEOTIDE SEQUENCE [LARGE SCALE GENOMIC DNA]</scope>
    <source>
        <strain evidence="3 4">G13</strain>
    </source>
</reference>
<dbReference type="InterPro" id="IPR028976">
    <property type="entry name" value="CheC-like_sf"/>
</dbReference>
<dbReference type="STRING" id="345632.GPICK_07455"/>
<keyword evidence="1" id="KW-0145">Chemotaxis</keyword>
<dbReference type="SUPFAM" id="SSF103039">
    <property type="entry name" value="CheC-like"/>
    <property type="match status" value="1"/>
</dbReference>
<dbReference type="InterPro" id="IPR037257">
    <property type="entry name" value="T2SS_E_N_sf"/>
</dbReference>
<evidence type="ECO:0000259" key="2">
    <source>
        <dbReference type="Pfam" id="PF13690"/>
    </source>
</evidence>
<protein>
    <submittedName>
        <fullName evidence="3">Chemotaxis protein CheX</fullName>
    </submittedName>
</protein>
<evidence type="ECO:0000313" key="3">
    <source>
        <dbReference type="EMBL" id="AJE03215.1"/>
    </source>
</evidence>
<evidence type="ECO:0000256" key="1">
    <source>
        <dbReference type="ARBA" id="ARBA00022500"/>
    </source>
</evidence>
<gene>
    <name evidence="3" type="ORF">GPICK_07455</name>
</gene>
<proteinExistence type="predicted"/>
<dbReference type="EMBL" id="CP009788">
    <property type="protein sequence ID" value="AJE03215.1"/>
    <property type="molecule type" value="Genomic_DNA"/>
</dbReference>
<dbReference type="Proteomes" id="UP000057609">
    <property type="component" value="Chromosome"/>
</dbReference>
<dbReference type="AlphaFoldDB" id="A0A0B5BFA6"/>
<dbReference type="InterPro" id="IPR028051">
    <property type="entry name" value="CheX-like_dom"/>
</dbReference>
<accession>A0A0B5BFA6</accession>
<dbReference type="HOGENOM" id="CLU_052003_0_0_7"/>
<name>A0A0B5BFA6_9BACT</name>